<evidence type="ECO:0000256" key="1">
    <source>
        <dbReference type="ARBA" id="ARBA00010062"/>
    </source>
</evidence>
<proteinExistence type="inferred from homology"/>
<keyword evidence="2" id="KW-0732">Signal</keyword>
<comment type="caution">
    <text evidence="4">The sequence shown here is derived from an EMBL/GenBank/DDBJ whole genome shotgun (WGS) entry which is preliminary data.</text>
</comment>
<dbReference type="InterPro" id="IPR028082">
    <property type="entry name" value="Peripla_BP_I"/>
</dbReference>
<protein>
    <submittedName>
        <fullName evidence="4">ABC transporter permease</fullName>
    </submittedName>
    <submittedName>
        <fullName evidence="5">Branched-chain amino acid transport system substrate-binding protein</fullName>
    </submittedName>
</protein>
<gene>
    <name evidence="5" type="ORF">GGQ86_005077</name>
    <name evidence="4" type="ORF">XFLAVUS301_48230</name>
</gene>
<organism evidence="4 6">
    <name type="scientific">Xanthobacter flavus</name>
    <dbReference type="NCBI Taxonomy" id="281"/>
    <lineage>
        <taxon>Bacteria</taxon>
        <taxon>Pseudomonadati</taxon>
        <taxon>Pseudomonadota</taxon>
        <taxon>Alphaproteobacteria</taxon>
        <taxon>Hyphomicrobiales</taxon>
        <taxon>Xanthobacteraceae</taxon>
        <taxon>Xanthobacter</taxon>
    </lineage>
</organism>
<reference evidence="5 7" key="2">
    <citation type="submission" date="2023-07" db="EMBL/GenBank/DDBJ databases">
        <title>Genomic Encyclopedia of Type Strains, Phase IV (KMG-IV): sequencing the most valuable type-strain genomes for metagenomic binning, comparative biology and taxonomic classification.</title>
        <authorList>
            <person name="Goeker M."/>
        </authorList>
    </citation>
    <scope>NUCLEOTIDE SEQUENCE [LARGE SCALE GENOMIC DNA]</scope>
    <source>
        <strain evidence="5 7">DSM 338</strain>
    </source>
</reference>
<dbReference type="GeneID" id="95765593"/>
<dbReference type="InterPro" id="IPR028081">
    <property type="entry name" value="Leu-bd"/>
</dbReference>
<evidence type="ECO:0000259" key="3">
    <source>
        <dbReference type="Pfam" id="PF13458"/>
    </source>
</evidence>
<dbReference type="PANTHER" id="PTHR47235">
    <property type="entry name" value="BLR6548 PROTEIN"/>
    <property type="match status" value="1"/>
</dbReference>
<dbReference type="PANTHER" id="PTHR47235:SF1">
    <property type="entry name" value="BLR6548 PROTEIN"/>
    <property type="match status" value="1"/>
</dbReference>
<comment type="similarity">
    <text evidence="1">Belongs to the leucine-binding protein family.</text>
</comment>
<evidence type="ECO:0000313" key="5">
    <source>
        <dbReference type="EMBL" id="MDR6336574.1"/>
    </source>
</evidence>
<evidence type="ECO:0000313" key="6">
    <source>
        <dbReference type="Proteomes" id="UP001144397"/>
    </source>
</evidence>
<evidence type="ECO:0000256" key="2">
    <source>
        <dbReference type="ARBA" id="ARBA00022729"/>
    </source>
</evidence>
<dbReference type="CDD" id="cd06334">
    <property type="entry name" value="PBP1_ABC_ligand_binding-like"/>
    <property type="match status" value="1"/>
</dbReference>
<dbReference type="RefSeq" id="WP_281809837.1">
    <property type="nucleotide sequence ID" value="NZ_BSDO01000011.1"/>
</dbReference>
<accession>A0A9W6CTM9</accession>
<dbReference type="Proteomes" id="UP001245370">
    <property type="component" value="Unassembled WGS sequence"/>
</dbReference>
<dbReference type="SUPFAM" id="SSF53822">
    <property type="entry name" value="Periplasmic binding protein-like I"/>
    <property type="match status" value="1"/>
</dbReference>
<dbReference type="Proteomes" id="UP001144397">
    <property type="component" value="Unassembled WGS sequence"/>
</dbReference>
<reference evidence="4" key="1">
    <citation type="submission" date="2022-12" db="EMBL/GenBank/DDBJ databases">
        <title>Reference genome sequencing for broad-spectrum identification of bacterial and archaeal isolates by mass spectrometry.</title>
        <authorList>
            <person name="Sekiguchi Y."/>
            <person name="Tourlousse D.M."/>
        </authorList>
    </citation>
    <scope>NUCLEOTIDE SEQUENCE</scope>
    <source>
        <strain evidence="4">301</strain>
    </source>
</reference>
<dbReference type="Pfam" id="PF13458">
    <property type="entry name" value="Peripla_BP_6"/>
    <property type="match status" value="1"/>
</dbReference>
<feature type="domain" description="Leucine-binding protein" evidence="3">
    <location>
        <begin position="62"/>
        <end position="427"/>
    </location>
</feature>
<evidence type="ECO:0000313" key="4">
    <source>
        <dbReference type="EMBL" id="GLI25149.1"/>
    </source>
</evidence>
<name>A0A9W6CTM9_XANFL</name>
<dbReference type="Gene3D" id="3.40.50.2300">
    <property type="match status" value="2"/>
</dbReference>
<evidence type="ECO:0000313" key="7">
    <source>
        <dbReference type="Proteomes" id="UP001245370"/>
    </source>
</evidence>
<sequence>MPDQNSGLEDDAMPQCFSSRRRKSVAPACLLAFVATLGFAVPAAAQTAAPATGSAVMEQFVPIAIYRTGPYAPGGSGIYGAYADYLALVNARDGGVNGVKLVYEECETGYQPDRMIECYERQKAKGPTGAAAFTPSGTGGVYALIDRMTADKISSVTIGYGRTDSSDGRVFPYFFPLISNYWSENTATIRYIAEREGGLEKLKGKKIANVVMDFAAGRETQAILDAQAKRYGFEVTTFPITPPGLDQRAVWLQVRQYRPDWVLFRGWGAATPTGIKEAARAGIARDRIIGWWWSGSEEDVTPAGDAAKGFITAQFHATGPNYPVFEDIKKYVYAKGQGNVEENRIGSVYYVRGVLHGVAVTEAMRTAMKKFGNRPLTGDEVRWGLEHLVMTSERIKQLGLEGLMPEIKVTCADHEGDGAIRFQQWDGAKWVMISDWIKSDQSMVRPLIEASAAQFAKEKGITPRDCAGETN</sequence>
<dbReference type="AlphaFoldDB" id="A0A9W6CTM9"/>
<dbReference type="EMBL" id="JAVDPY010000013">
    <property type="protein sequence ID" value="MDR6336574.1"/>
    <property type="molecule type" value="Genomic_DNA"/>
</dbReference>
<keyword evidence="7" id="KW-1185">Reference proteome</keyword>
<dbReference type="EMBL" id="BSDO01000011">
    <property type="protein sequence ID" value="GLI25149.1"/>
    <property type="molecule type" value="Genomic_DNA"/>
</dbReference>